<keyword evidence="2" id="KW-1185">Reference proteome</keyword>
<organism evidence="1 2">
    <name type="scientific">Triticum urartu</name>
    <name type="common">Red wild einkorn</name>
    <name type="synonym">Crithodium urartu</name>
    <dbReference type="NCBI Taxonomy" id="4572"/>
    <lineage>
        <taxon>Eukaryota</taxon>
        <taxon>Viridiplantae</taxon>
        <taxon>Streptophyta</taxon>
        <taxon>Embryophyta</taxon>
        <taxon>Tracheophyta</taxon>
        <taxon>Spermatophyta</taxon>
        <taxon>Magnoliopsida</taxon>
        <taxon>Liliopsida</taxon>
        <taxon>Poales</taxon>
        <taxon>Poaceae</taxon>
        <taxon>BOP clade</taxon>
        <taxon>Pooideae</taxon>
        <taxon>Triticodae</taxon>
        <taxon>Triticeae</taxon>
        <taxon>Triticinae</taxon>
        <taxon>Triticum</taxon>
    </lineage>
</organism>
<dbReference type="Gramene" id="TuG1812G0600002883.01.T01">
    <property type="protein sequence ID" value="TuG1812G0600002883.01.T01.cds440110"/>
    <property type="gene ID" value="TuG1812G0600002883.01"/>
</dbReference>
<reference evidence="2" key="1">
    <citation type="journal article" date="2013" name="Nature">
        <title>Draft genome of the wheat A-genome progenitor Triticum urartu.</title>
        <authorList>
            <person name="Ling H.Q."/>
            <person name="Zhao S."/>
            <person name="Liu D."/>
            <person name="Wang J."/>
            <person name="Sun H."/>
            <person name="Zhang C."/>
            <person name="Fan H."/>
            <person name="Li D."/>
            <person name="Dong L."/>
            <person name="Tao Y."/>
            <person name="Gao C."/>
            <person name="Wu H."/>
            <person name="Li Y."/>
            <person name="Cui Y."/>
            <person name="Guo X."/>
            <person name="Zheng S."/>
            <person name="Wang B."/>
            <person name="Yu K."/>
            <person name="Liang Q."/>
            <person name="Yang W."/>
            <person name="Lou X."/>
            <person name="Chen J."/>
            <person name="Feng M."/>
            <person name="Jian J."/>
            <person name="Zhang X."/>
            <person name="Luo G."/>
            <person name="Jiang Y."/>
            <person name="Liu J."/>
            <person name="Wang Z."/>
            <person name="Sha Y."/>
            <person name="Zhang B."/>
            <person name="Wu H."/>
            <person name="Tang D."/>
            <person name="Shen Q."/>
            <person name="Xue P."/>
            <person name="Zou S."/>
            <person name="Wang X."/>
            <person name="Liu X."/>
            <person name="Wang F."/>
            <person name="Yang Y."/>
            <person name="An X."/>
            <person name="Dong Z."/>
            <person name="Zhang K."/>
            <person name="Zhang X."/>
            <person name="Luo M.C."/>
            <person name="Dvorak J."/>
            <person name="Tong Y."/>
            <person name="Wang J."/>
            <person name="Yang H."/>
            <person name="Li Z."/>
            <person name="Wang D."/>
            <person name="Zhang A."/>
            <person name="Wang J."/>
        </authorList>
    </citation>
    <scope>NUCLEOTIDE SEQUENCE</scope>
    <source>
        <strain evidence="2">cv. G1812</strain>
    </source>
</reference>
<dbReference type="Proteomes" id="UP000015106">
    <property type="component" value="Chromosome 6"/>
</dbReference>
<dbReference type="AlphaFoldDB" id="A0A8R7UXB8"/>
<accession>A0A8R7UXB8</accession>
<name>A0A8R7UXB8_TRIUA</name>
<dbReference type="EnsemblPlants" id="TuG1812G0600002883.01.T01">
    <property type="protein sequence ID" value="TuG1812G0600002883.01.T01.cds440110"/>
    <property type="gene ID" value="TuG1812G0600002883.01"/>
</dbReference>
<reference evidence="1" key="2">
    <citation type="submission" date="2018-03" db="EMBL/GenBank/DDBJ databases">
        <title>The Triticum urartu genome reveals the dynamic nature of wheat genome evolution.</title>
        <authorList>
            <person name="Ling H."/>
            <person name="Ma B."/>
            <person name="Shi X."/>
            <person name="Liu H."/>
            <person name="Dong L."/>
            <person name="Sun H."/>
            <person name="Cao Y."/>
            <person name="Gao Q."/>
            <person name="Zheng S."/>
            <person name="Li Y."/>
            <person name="Yu Y."/>
            <person name="Du H."/>
            <person name="Qi M."/>
            <person name="Li Y."/>
            <person name="Yu H."/>
            <person name="Cui Y."/>
            <person name="Wang N."/>
            <person name="Chen C."/>
            <person name="Wu H."/>
            <person name="Zhao Y."/>
            <person name="Zhang J."/>
            <person name="Li Y."/>
            <person name="Zhou W."/>
            <person name="Zhang B."/>
            <person name="Hu W."/>
            <person name="Eijk M."/>
            <person name="Tang J."/>
            <person name="Witsenboer H."/>
            <person name="Zhao S."/>
            <person name="Li Z."/>
            <person name="Zhang A."/>
            <person name="Wang D."/>
            <person name="Liang C."/>
        </authorList>
    </citation>
    <scope>NUCLEOTIDE SEQUENCE [LARGE SCALE GENOMIC DNA]</scope>
    <source>
        <strain evidence="1">cv. G1812</strain>
    </source>
</reference>
<proteinExistence type="predicted"/>
<evidence type="ECO:0000313" key="2">
    <source>
        <dbReference type="Proteomes" id="UP000015106"/>
    </source>
</evidence>
<sequence length="24" mass="2764">MCLSSSPTLKSLLVLKQRNMTRTR</sequence>
<evidence type="ECO:0000313" key="1">
    <source>
        <dbReference type="EnsemblPlants" id="TuG1812G0600002883.01.T01.cds440110"/>
    </source>
</evidence>
<reference evidence="1" key="3">
    <citation type="submission" date="2022-06" db="UniProtKB">
        <authorList>
            <consortium name="EnsemblPlants"/>
        </authorList>
    </citation>
    <scope>IDENTIFICATION</scope>
</reference>
<protein>
    <submittedName>
        <fullName evidence="1">Uncharacterized protein</fullName>
    </submittedName>
</protein>